<evidence type="ECO:0000256" key="1">
    <source>
        <dbReference type="ARBA" id="ARBA00023122"/>
    </source>
</evidence>
<evidence type="ECO:0000259" key="3">
    <source>
        <dbReference type="PROSITE" id="PS51371"/>
    </source>
</evidence>
<dbReference type="PROSITE" id="PS51371">
    <property type="entry name" value="CBS"/>
    <property type="match status" value="2"/>
</dbReference>
<evidence type="ECO:0000259" key="4">
    <source>
        <dbReference type="PROSITE" id="PS51671"/>
    </source>
</evidence>
<dbReference type="STRING" id="357809.Cphy_3005"/>
<dbReference type="PANTHER" id="PTHR43080">
    <property type="entry name" value="CBS DOMAIN-CONTAINING PROTEIN CBSX3, MITOCHONDRIAL"/>
    <property type="match status" value="1"/>
</dbReference>
<proteinExistence type="predicted"/>
<dbReference type="HOGENOM" id="CLU_040681_6_1_9"/>
<gene>
    <name evidence="5" type="ordered locus">Cphy_3005</name>
</gene>
<dbReference type="AlphaFoldDB" id="A9KQ50"/>
<dbReference type="eggNOG" id="COG1253">
    <property type="taxonomic scope" value="Bacteria"/>
</dbReference>
<protein>
    <submittedName>
        <fullName evidence="5">CBS domain containing protein</fullName>
    </submittedName>
</protein>
<accession>A9KQ50</accession>
<sequence>MKVKAIMIPLKELKCISVDNTIGEALETIEAHQLLSMPVVDHNKFIGALSKQHVYENYFREFNGTKEEFLERKVREMMRTKMITVSEHTSIEEAAAIFIASKFRFIPVVGKQEELLGIITQQAIFKEYQKLFGENFDTFTIYTYDYKGTLAKIAETIAKHDGNIKNIVVINTETLGLQELFVRVECDDFDNIIRALTKRGFDVRVNKQSK</sequence>
<dbReference type="InterPro" id="IPR046342">
    <property type="entry name" value="CBS_dom_sf"/>
</dbReference>
<dbReference type="EMBL" id="CP000885">
    <property type="protein sequence ID" value="ABX43362.1"/>
    <property type="molecule type" value="Genomic_DNA"/>
</dbReference>
<evidence type="ECO:0000313" key="5">
    <source>
        <dbReference type="EMBL" id="ABX43362.1"/>
    </source>
</evidence>
<dbReference type="SUPFAM" id="SSF55021">
    <property type="entry name" value="ACT-like"/>
    <property type="match status" value="1"/>
</dbReference>
<feature type="domain" description="CBS" evidence="3">
    <location>
        <begin position="78"/>
        <end position="138"/>
    </location>
</feature>
<name>A9KQ50_LACP7</name>
<keyword evidence="1 2" id="KW-0129">CBS domain</keyword>
<dbReference type="SMART" id="SM00116">
    <property type="entry name" value="CBS"/>
    <property type="match status" value="2"/>
</dbReference>
<dbReference type="SUPFAM" id="SSF54631">
    <property type="entry name" value="CBS-domain pair"/>
    <property type="match status" value="1"/>
</dbReference>
<dbReference type="InterPro" id="IPR002912">
    <property type="entry name" value="ACT_dom"/>
</dbReference>
<organism evidence="5 6">
    <name type="scientific">Lachnoclostridium phytofermentans (strain ATCC 700394 / DSM 18823 / ISDg)</name>
    <name type="common">Clostridium phytofermentans</name>
    <dbReference type="NCBI Taxonomy" id="357809"/>
    <lineage>
        <taxon>Bacteria</taxon>
        <taxon>Bacillati</taxon>
        <taxon>Bacillota</taxon>
        <taxon>Clostridia</taxon>
        <taxon>Lachnospirales</taxon>
        <taxon>Lachnospiraceae</taxon>
    </lineage>
</organism>
<dbReference type="Proteomes" id="UP000000370">
    <property type="component" value="Chromosome"/>
</dbReference>
<dbReference type="Pfam" id="PF00571">
    <property type="entry name" value="CBS"/>
    <property type="match status" value="2"/>
</dbReference>
<reference evidence="6" key="1">
    <citation type="submission" date="2007-11" db="EMBL/GenBank/DDBJ databases">
        <title>Complete genome sequence of Clostridium phytofermentans ISDg.</title>
        <authorList>
            <person name="Leschine S.B."/>
            <person name="Warnick T.A."/>
            <person name="Blanchard J.L."/>
            <person name="Schnell D.J."/>
            <person name="Petit E.L."/>
            <person name="LaTouf W.G."/>
            <person name="Copeland A."/>
            <person name="Lucas S."/>
            <person name="Lapidus A."/>
            <person name="Barry K."/>
            <person name="Glavina del Rio T."/>
            <person name="Dalin E."/>
            <person name="Tice H."/>
            <person name="Pitluck S."/>
            <person name="Kiss H."/>
            <person name="Brettin T."/>
            <person name="Bruce D."/>
            <person name="Detter J.C."/>
            <person name="Han C."/>
            <person name="Kuske C."/>
            <person name="Schmutz J."/>
            <person name="Larimer F."/>
            <person name="Land M."/>
            <person name="Hauser L."/>
            <person name="Kyrpides N."/>
            <person name="Kim E.A."/>
            <person name="Richardson P."/>
        </authorList>
    </citation>
    <scope>NUCLEOTIDE SEQUENCE [LARGE SCALE GENOMIC DNA]</scope>
    <source>
        <strain evidence="6">ATCC 700394 / DSM 18823 / ISDg</strain>
    </source>
</reference>
<evidence type="ECO:0000256" key="2">
    <source>
        <dbReference type="PROSITE-ProRule" id="PRU00703"/>
    </source>
</evidence>
<dbReference type="RefSeq" id="WP_012201013.1">
    <property type="nucleotide sequence ID" value="NC_010001.1"/>
</dbReference>
<dbReference type="PANTHER" id="PTHR43080:SF2">
    <property type="entry name" value="CBS DOMAIN-CONTAINING PROTEIN"/>
    <property type="match status" value="1"/>
</dbReference>
<keyword evidence="6" id="KW-1185">Reference proteome</keyword>
<dbReference type="Gene3D" id="3.30.70.260">
    <property type="match status" value="1"/>
</dbReference>
<dbReference type="OrthoDB" id="1706107at2"/>
<feature type="domain" description="ACT" evidence="4">
    <location>
        <begin position="138"/>
        <end position="210"/>
    </location>
</feature>
<dbReference type="InterPro" id="IPR051257">
    <property type="entry name" value="Diverse_CBS-Domain"/>
</dbReference>
<evidence type="ECO:0000313" key="6">
    <source>
        <dbReference type="Proteomes" id="UP000000370"/>
    </source>
</evidence>
<feature type="domain" description="CBS" evidence="3">
    <location>
        <begin position="7"/>
        <end position="67"/>
    </location>
</feature>
<dbReference type="InterPro" id="IPR045865">
    <property type="entry name" value="ACT-like_dom_sf"/>
</dbReference>
<dbReference type="KEGG" id="cpy:Cphy_3005"/>
<dbReference type="InterPro" id="IPR000644">
    <property type="entry name" value="CBS_dom"/>
</dbReference>
<dbReference type="PROSITE" id="PS51671">
    <property type="entry name" value="ACT"/>
    <property type="match status" value="1"/>
</dbReference>
<dbReference type="Gene3D" id="3.10.580.10">
    <property type="entry name" value="CBS-domain"/>
    <property type="match status" value="1"/>
</dbReference>
<dbReference type="CDD" id="cd02205">
    <property type="entry name" value="CBS_pair_SF"/>
    <property type="match status" value="1"/>
</dbReference>